<proteinExistence type="predicted"/>
<dbReference type="EMBL" id="KX833212">
    <property type="protein sequence ID" value="API83004.1"/>
    <property type="molecule type" value="Genomic_DNA"/>
</dbReference>
<keyword evidence="1" id="KW-0614">Plasmid</keyword>
<name>A0A1L4BM32_SALTI</name>
<reference evidence="1" key="1">
    <citation type="submission" date="2016-09" db="EMBL/GenBank/DDBJ databases">
        <title>Whole genome sequence analysis of Salmonella Typhi isolated in Thailand before and after the introduction of a national immunization program.</title>
        <authorList>
            <person name="Dyson Z.A."/>
            <person name="Thanh D.P."/>
            <person name="Bodhidatta L."/>
            <person name="Mason C.J."/>
            <person name="Rabaa M.A."/>
            <person name="Vinh P.V."/>
            <person name="Thanh T.H."/>
            <person name="Thwaites G.E."/>
            <person name="Baker S."/>
            <person name="Holt K.E."/>
        </authorList>
    </citation>
    <scope>NUCLEOTIDE SEQUENCE</scope>
    <source>
        <strain evidence="1">Salmonella Typhi strain Ty004 plasmid pTy004_02</strain>
        <plasmid evidence="1">pTy004_02</plasmid>
    </source>
</reference>
<protein>
    <submittedName>
        <fullName evidence="1">Uncharacterized protein</fullName>
    </submittedName>
</protein>
<accession>A0A1L4BM32</accession>
<evidence type="ECO:0000313" key="1">
    <source>
        <dbReference type="EMBL" id="API83004.1"/>
    </source>
</evidence>
<organism evidence="1">
    <name type="scientific">Salmonella typhi</name>
    <dbReference type="NCBI Taxonomy" id="90370"/>
    <lineage>
        <taxon>Bacteria</taxon>
        <taxon>Pseudomonadati</taxon>
        <taxon>Pseudomonadota</taxon>
        <taxon>Gammaproteobacteria</taxon>
        <taxon>Enterobacterales</taxon>
        <taxon>Enterobacteriaceae</taxon>
        <taxon>Salmonella</taxon>
    </lineage>
</organism>
<dbReference type="AlphaFoldDB" id="A0A1L4BM32"/>
<sequence length="87" mass="9529">MTKTLTQQGAFRKERKALQRAIANGLTEKDIVMEMVKRMDNPDSAITLNQASAAVMYLTALCNKETPITDAVNAILQPSPDVIVQPV</sequence>
<geneLocation type="plasmid" evidence="1">
    <name>pTy004_02</name>
</geneLocation>